<dbReference type="STRING" id="1123231.SAMN02745189_02574"/>
<proteinExistence type="predicted"/>
<organism evidence="2 3">
    <name type="scientific">Lacicoccus alkaliphilus DSM 16010</name>
    <dbReference type="NCBI Taxonomy" id="1123231"/>
    <lineage>
        <taxon>Bacteria</taxon>
        <taxon>Bacillati</taxon>
        <taxon>Bacillota</taxon>
        <taxon>Bacilli</taxon>
        <taxon>Bacillales</taxon>
        <taxon>Salinicoccaceae</taxon>
        <taxon>Lacicoccus</taxon>
    </lineage>
</organism>
<sequence length="322" mass="37162">MNTVILKGPMRHTAINDGERHRGRPGVFLYISICGHGDVENLKLDAIDVLFMHYITDRTTDEADKYDFWQLQYGRRPADLLRRLMEAGVIYEDDSLPAVLQKLRVYELKHILRSARLKVSGNKQALIKRILQHATEIDFAPVPLKNVYKLSERHSEFHSRTRFLNYFHFHGNFDLHEIYGFHLAHDSWGAHRTAVAFLEGKARAHMHAANKYTAVKSYFLLSNYALNEMQDKHLSMHYLNHFAMLIVLAAMDGGSGIPDSPHFYVDRYTTGRYRTYMEESGISVHALIRFLTDSTAGLPWPDEARRHAAALIADFVVMDEIY</sequence>
<reference evidence="2 3" key="1">
    <citation type="submission" date="2016-11" db="EMBL/GenBank/DDBJ databases">
        <authorList>
            <person name="Jaros S."/>
            <person name="Januszkiewicz K."/>
            <person name="Wedrychowicz H."/>
        </authorList>
    </citation>
    <scope>NUCLEOTIDE SEQUENCE [LARGE SCALE GENOMIC DNA]</scope>
    <source>
        <strain evidence="2 3">DSM 16010</strain>
    </source>
</reference>
<dbReference type="InterPro" id="IPR036361">
    <property type="entry name" value="SAP_dom_sf"/>
</dbReference>
<evidence type="ECO:0000313" key="3">
    <source>
        <dbReference type="Proteomes" id="UP000184206"/>
    </source>
</evidence>
<dbReference type="SUPFAM" id="SSF68906">
    <property type="entry name" value="SAP domain"/>
    <property type="match status" value="1"/>
</dbReference>
<evidence type="ECO:0000313" key="2">
    <source>
        <dbReference type="EMBL" id="SHM65932.1"/>
    </source>
</evidence>
<dbReference type="Proteomes" id="UP000184206">
    <property type="component" value="Unassembled WGS sequence"/>
</dbReference>
<dbReference type="Pfam" id="PF02037">
    <property type="entry name" value="SAP"/>
    <property type="match status" value="1"/>
</dbReference>
<dbReference type="PROSITE" id="PS50800">
    <property type="entry name" value="SAP"/>
    <property type="match status" value="1"/>
</dbReference>
<accession>A0A1M7KKN9</accession>
<gene>
    <name evidence="2" type="ORF">SAMN02745189_02574</name>
</gene>
<feature type="domain" description="SAP" evidence="1">
    <location>
        <begin position="100"/>
        <end position="134"/>
    </location>
</feature>
<name>A0A1M7KKN9_9BACL</name>
<dbReference type="SMART" id="SM00513">
    <property type="entry name" value="SAP"/>
    <property type="match status" value="1"/>
</dbReference>
<dbReference type="AlphaFoldDB" id="A0A1M7KKN9"/>
<dbReference type="EMBL" id="FRCF01000019">
    <property type="protein sequence ID" value="SHM65932.1"/>
    <property type="molecule type" value="Genomic_DNA"/>
</dbReference>
<protein>
    <submittedName>
        <fullName evidence="2">SAP domain-containing protein</fullName>
    </submittedName>
</protein>
<dbReference type="Gene3D" id="1.10.720.30">
    <property type="entry name" value="SAP domain"/>
    <property type="match status" value="1"/>
</dbReference>
<dbReference type="InterPro" id="IPR003034">
    <property type="entry name" value="SAP_dom"/>
</dbReference>
<evidence type="ECO:0000259" key="1">
    <source>
        <dbReference type="PROSITE" id="PS50800"/>
    </source>
</evidence>
<keyword evidence="3" id="KW-1185">Reference proteome</keyword>